<accession>A0A2U1PZS2</accession>
<feature type="domain" description="HTH OST-type" evidence="1">
    <location>
        <begin position="122"/>
        <end position="198"/>
    </location>
</feature>
<comment type="caution">
    <text evidence="2">The sequence shown here is derived from an EMBL/GenBank/DDBJ whole genome shotgun (WGS) entry which is preliminary data.</text>
</comment>
<dbReference type="EMBL" id="PKPP01000560">
    <property type="protein sequence ID" value="PWA91271.1"/>
    <property type="molecule type" value="Genomic_DNA"/>
</dbReference>
<dbReference type="AlphaFoldDB" id="A0A2U1PZS2"/>
<sequence>MPSNPAELALMSTPTDVEEVHSSFYDLQVTNTNMSQQLLHVYGELEEIIVSYFWGISMSCLSNLENSYRKKFIRSLDYQSLGVSNIKKLLDNMAGKNMVVLYENRESKEEYVMSARMAEFRRKHVLKPHVQKLIYAHHGEILFSSFDDSYKDQFNLNLNYHYYGLTGLEDLCVILKDILVVRVLNRSGAKVKVIKPVECVVYNLRKRKK</sequence>
<organism evidence="2 3">
    <name type="scientific">Artemisia annua</name>
    <name type="common">Sweet wormwood</name>
    <dbReference type="NCBI Taxonomy" id="35608"/>
    <lineage>
        <taxon>Eukaryota</taxon>
        <taxon>Viridiplantae</taxon>
        <taxon>Streptophyta</taxon>
        <taxon>Embryophyta</taxon>
        <taxon>Tracheophyta</taxon>
        <taxon>Spermatophyta</taxon>
        <taxon>Magnoliopsida</taxon>
        <taxon>eudicotyledons</taxon>
        <taxon>Gunneridae</taxon>
        <taxon>Pentapetalae</taxon>
        <taxon>asterids</taxon>
        <taxon>campanulids</taxon>
        <taxon>Asterales</taxon>
        <taxon>Asteraceae</taxon>
        <taxon>Asteroideae</taxon>
        <taxon>Anthemideae</taxon>
        <taxon>Artemisiinae</taxon>
        <taxon>Artemisia</taxon>
    </lineage>
</organism>
<evidence type="ECO:0000259" key="1">
    <source>
        <dbReference type="PROSITE" id="PS51644"/>
    </source>
</evidence>
<proteinExistence type="predicted"/>
<dbReference type="InterPro" id="IPR041966">
    <property type="entry name" value="LOTUS-like"/>
</dbReference>
<dbReference type="Proteomes" id="UP000245207">
    <property type="component" value="Unassembled WGS sequence"/>
</dbReference>
<protein>
    <recommendedName>
        <fullName evidence="1">HTH OST-type domain-containing protein</fullName>
    </recommendedName>
</protein>
<feature type="domain" description="HTH OST-type" evidence="1">
    <location>
        <begin position="37"/>
        <end position="117"/>
    </location>
</feature>
<keyword evidence="3" id="KW-1185">Reference proteome</keyword>
<dbReference type="InterPro" id="IPR025605">
    <property type="entry name" value="OST-HTH/LOTUS_dom"/>
</dbReference>
<evidence type="ECO:0000313" key="3">
    <source>
        <dbReference type="Proteomes" id="UP000245207"/>
    </source>
</evidence>
<gene>
    <name evidence="2" type="ORF">CTI12_AA090550</name>
</gene>
<dbReference type="Gene3D" id="3.30.420.610">
    <property type="entry name" value="LOTUS domain-like"/>
    <property type="match status" value="1"/>
</dbReference>
<name>A0A2U1PZS2_ARTAN</name>
<evidence type="ECO:0000313" key="2">
    <source>
        <dbReference type="EMBL" id="PWA91271.1"/>
    </source>
</evidence>
<dbReference type="PROSITE" id="PS51644">
    <property type="entry name" value="HTH_OST"/>
    <property type="match status" value="2"/>
</dbReference>
<reference evidence="2 3" key="1">
    <citation type="journal article" date="2018" name="Mol. Plant">
        <title>The genome of Artemisia annua provides insight into the evolution of Asteraceae family and artemisinin biosynthesis.</title>
        <authorList>
            <person name="Shen Q."/>
            <person name="Zhang L."/>
            <person name="Liao Z."/>
            <person name="Wang S."/>
            <person name="Yan T."/>
            <person name="Shi P."/>
            <person name="Liu M."/>
            <person name="Fu X."/>
            <person name="Pan Q."/>
            <person name="Wang Y."/>
            <person name="Lv Z."/>
            <person name="Lu X."/>
            <person name="Zhang F."/>
            <person name="Jiang W."/>
            <person name="Ma Y."/>
            <person name="Chen M."/>
            <person name="Hao X."/>
            <person name="Li L."/>
            <person name="Tang Y."/>
            <person name="Lv G."/>
            <person name="Zhou Y."/>
            <person name="Sun X."/>
            <person name="Brodelius P.E."/>
            <person name="Rose J.K.C."/>
            <person name="Tang K."/>
        </authorList>
    </citation>
    <scope>NUCLEOTIDE SEQUENCE [LARGE SCALE GENOMIC DNA]</scope>
    <source>
        <strain evidence="3">cv. Huhao1</strain>
        <tissue evidence="2">Leaf</tissue>
    </source>
</reference>